<dbReference type="OrthoDB" id="2019504at2759"/>
<dbReference type="Proteomes" id="UP001153636">
    <property type="component" value="Chromosome 15"/>
</dbReference>
<dbReference type="GO" id="GO:0030688">
    <property type="term" value="C:preribosome, small subunit precursor"/>
    <property type="evidence" value="ECO:0007669"/>
    <property type="project" value="InterPro"/>
</dbReference>
<feature type="region of interest" description="Disordered" evidence="5">
    <location>
        <begin position="550"/>
        <end position="605"/>
    </location>
</feature>
<feature type="compositionally biased region" description="Polar residues" evidence="5">
    <location>
        <begin position="587"/>
        <end position="601"/>
    </location>
</feature>
<dbReference type="PANTHER" id="PTHR13026:SF0">
    <property type="entry name" value="RIBOSOMAL RNA PROCESSING 1B"/>
    <property type="match status" value="1"/>
</dbReference>
<feature type="compositionally biased region" description="Basic and acidic residues" evidence="5">
    <location>
        <begin position="572"/>
        <end position="586"/>
    </location>
</feature>
<keyword evidence="7" id="KW-1185">Reference proteome</keyword>
<sequence length="766" mass="87870">MEKSDIKASERVSLIAQELEVIRMLSGNDEKAKNKALKNLNKWLLARSKSKTMPFVEEDLQRIWKGLYYCMWMSDKPLVQEECADKISKLVHFPNIFTSLLFFKAGLYILSQEWSGIQQLRLDKFLMLVRRLLRETFIAIKNTSYSKDAIERFNEVISDTILNKANKTPVGLFMHFVEIFLEELAKVSRGKLQSPLVLEFIKPFIKCLAHSNDARQLRHLKKFIFTYLIRQSKLGLEYQEKYEAWRQQGFPGHIDSMQKIKIDRNDDSSDEEIVIEKTANRKDKPLDPRAGRVDVEIPQLNFKSIDIAKAVLEYKFDANTSAQSRNMMKVIANQFTSLAKGVYPLGVKKIETNDKDDYINIRKAATSLIKYDQKISGKKTKKRKRDKENNSEEVVEKKRAKIQSSDESDSNTSNKKLKNKKNEEVVVNGEGSVKVKKSKKKNVLEETASNKSKLDENFDKKRKRKSDKIDEKTKTKNKSYVPIDEIKIKSNVIKAKNKLKNKDVQIITAGKKLRKNRERRDSNENIECIFKRNSGTWVVYDLENSENIVKSPKSSKLIKDDFSPAKSSKKQGKGDFEESKMSRLEHSSPNQSASNRFSESLLSADDSPKLGMSPVKLFESPSSPDAKEIFKKSAWDEPLQEGEYEICIPSKRHVNKLKKQAKNQNKTVHELINTTLKKIKGKSRSSLDSRLVGNPFLKSGGNNSSTKKVKINTKLNKSQEVYEHYSSVKSSPGIPFDANRRPAKPLLKPSAISTPINPFYKKQLSF</sequence>
<dbReference type="Pfam" id="PF05997">
    <property type="entry name" value="Nop52"/>
    <property type="match status" value="1"/>
</dbReference>
<feature type="compositionally biased region" description="Basic residues" evidence="5">
    <location>
        <begin position="376"/>
        <end position="385"/>
    </location>
</feature>
<proteinExistence type="inferred from homology"/>
<comment type="subcellular location">
    <subcellularLocation>
        <location evidence="1">Nucleus</location>
    </subcellularLocation>
</comment>
<reference evidence="6" key="1">
    <citation type="submission" date="2022-01" db="EMBL/GenBank/DDBJ databases">
        <authorList>
            <person name="King R."/>
        </authorList>
    </citation>
    <scope>NUCLEOTIDE SEQUENCE</scope>
</reference>
<evidence type="ECO:0000313" key="6">
    <source>
        <dbReference type="EMBL" id="CAH1104004.1"/>
    </source>
</evidence>
<dbReference type="AlphaFoldDB" id="A0A9P0CRX7"/>
<protein>
    <recommendedName>
        <fullName evidence="8">Ribosomal RNA processing protein 1</fullName>
    </recommendedName>
</protein>
<dbReference type="PANTHER" id="PTHR13026">
    <property type="entry name" value="NNP-1 PROTEIN NOVEL NUCLEAR PROTEIN 1 NOP52"/>
    <property type="match status" value="1"/>
</dbReference>
<evidence type="ECO:0000256" key="4">
    <source>
        <dbReference type="ARBA" id="ARBA00023242"/>
    </source>
</evidence>
<keyword evidence="4" id="KW-0539">Nucleus</keyword>
<dbReference type="GO" id="GO:0005634">
    <property type="term" value="C:nucleus"/>
    <property type="evidence" value="ECO:0007669"/>
    <property type="project" value="UniProtKB-SubCell"/>
</dbReference>
<evidence type="ECO:0008006" key="8">
    <source>
        <dbReference type="Google" id="ProtNLM"/>
    </source>
</evidence>
<organism evidence="6 7">
    <name type="scientific">Psylliodes chrysocephalus</name>
    <dbReference type="NCBI Taxonomy" id="3402493"/>
    <lineage>
        <taxon>Eukaryota</taxon>
        <taxon>Metazoa</taxon>
        <taxon>Ecdysozoa</taxon>
        <taxon>Arthropoda</taxon>
        <taxon>Hexapoda</taxon>
        <taxon>Insecta</taxon>
        <taxon>Pterygota</taxon>
        <taxon>Neoptera</taxon>
        <taxon>Endopterygota</taxon>
        <taxon>Coleoptera</taxon>
        <taxon>Polyphaga</taxon>
        <taxon>Cucujiformia</taxon>
        <taxon>Chrysomeloidea</taxon>
        <taxon>Chrysomelidae</taxon>
        <taxon>Galerucinae</taxon>
        <taxon>Alticini</taxon>
        <taxon>Psylliodes</taxon>
    </lineage>
</organism>
<keyword evidence="3" id="KW-0698">rRNA processing</keyword>
<evidence type="ECO:0000256" key="2">
    <source>
        <dbReference type="ARBA" id="ARBA00006374"/>
    </source>
</evidence>
<evidence type="ECO:0000256" key="3">
    <source>
        <dbReference type="ARBA" id="ARBA00022552"/>
    </source>
</evidence>
<dbReference type="EMBL" id="OV651827">
    <property type="protein sequence ID" value="CAH1104004.1"/>
    <property type="molecule type" value="Genomic_DNA"/>
</dbReference>
<evidence type="ECO:0000256" key="5">
    <source>
        <dbReference type="SAM" id="MobiDB-lite"/>
    </source>
</evidence>
<gene>
    <name evidence="6" type="ORF">PSYICH_LOCUS4913</name>
</gene>
<evidence type="ECO:0000256" key="1">
    <source>
        <dbReference type="ARBA" id="ARBA00004123"/>
    </source>
</evidence>
<evidence type="ECO:0000313" key="7">
    <source>
        <dbReference type="Proteomes" id="UP001153636"/>
    </source>
</evidence>
<dbReference type="GO" id="GO:0006364">
    <property type="term" value="P:rRNA processing"/>
    <property type="evidence" value="ECO:0007669"/>
    <property type="project" value="UniProtKB-KW"/>
</dbReference>
<name>A0A9P0CRX7_9CUCU</name>
<feature type="compositionally biased region" description="Basic and acidic residues" evidence="5">
    <location>
        <begin position="386"/>
        <end position="397"/>
    </location>
</feature>
<dbReference type="InterPro" id="IPR010301">
    <property type="entry name" value="RRP1"/>
</dbReference>
<accession>A0A9P0CRX7</accession>
<comment type="similarity">
    <text evidence="2">Belongs to the RRP1 family.</text>
</comment>
<feature type="compositionally biased region" description="Polar residues" evidence="5">
    <location>
        <begin position="402"/>
        <end position="413"/>
    </location>
</feature>
<feature type="region of interest" description="Disordered" evidence="5">
    <location>
        <begin position="374"/>
        <end position="476"/>
    </location>
</feature>